<dbReference type="Proteomes" id="UP000782241">
    <property type="component" value="Unassembled WGS sequence"/>
</dbReference>
<comment type="caution">
    <text evidence="4">The sequence shown here is derived from an EMBL/GenBank/DDBJ whole genome shotgun (WGS) entry which is preliminary data.</text>
</comment>
<dbReference type="GO" id="GO:0005737">
    <property type="term" value="C:cytoplasm"/>
    <property type="evidence" value="ECO:0007669"/>
    <property type="project" value="TreeGrafter"/>
</dbReference>
<comment type="function">
    <text evidence="2">Plays an essential role in initiation of the G0 program by preventing the degradation of specific nutrient-regulated mRNAs via the 5'-3' mRNA decay pathway.</text>
</comment>
<feature type="compositionally biased region" description="Gly residues" evidence="3">
    <location>
        <begin position="246"/>
        <end position="256"/>
    </location>
</feature>
<evidence type="ECO:0000313" key="5">
    <source>
        <dbReference type="Proteomes" id="UP000782241"/>
    </source>
</evidence>
<evidence type="ECO:0000256" key="2">
    <source>
        <dbReference type="RuleBase" id="RU363120"/>
    </source>
</evidence>
<organism evidence="4 5">
    <name type="scientific">Fusarium avenaceum</name>
    <dbReference type="NCBI Taxonomy" id="40199"/>
    <lineage>
        <taxon>Eukaryota</taxon>
        <taxon>Fungi</taxon>
        <taxon>Dikarya</taxon>
        <taxon>Ascomycota</taxon>
        <taxon>Pezizomycotina</taxon>
        <taxon>Sordariomycetes</taxon>
        <taxon>Hypocreomycetidae</taxon>
        <taxon>Hypocreales</taxon>
        <taxon>Nectriaceae</taxon>
        <taxon>Fusarium</taxon>
        <taxon>Fusarium tricinctum species complex</taxon>
    </lineage>
</organism>
<keyword evidence="5" id="KW-1185">Reference proteome</keyword>
<feature type="region of interest" description="Disordered" evidence="3">
    <location>
        <begin position="37"/>
        <end position="82"/>
    </location>
</feature>
<gene>
    <name evidence="4" type="ORF">KAF25_007234</name>
</gene>
<dbReference type="PANTHER" id="PTHR10358">
    <property type="entry name" value="ENDOSULFINE"/>
    <property type="match status" value="1"/>
</dbReference>
<dbReference type="InterPro" id="IPR006760">
    <property type="entry name" value="Endosulphine"/>
</dbReference>
<comment type="similarity">
    <text evidence="1 2">Belongs to the endosulfine family.</text>
</comment>
<proteinExistence type="inferred from homology"/>
<reference evidence="4" key="1">
    <citation type="submission" date="2021-04" db="EMBL/GenBank/DDBJ databases">
        <title>Draft genome of Fusarium avenaceum strain F156N33, isolated from an atmospheric sample in Virginia.</title>
        <authorList>
            <person name="Yang S."/>
            <person name="Vinatzer B.A."/>
            <person name="Coleman J."/>
        </authorList>
    </citation>
    <scope>NUCLEOTIDE SEQUENCE</scope>
    <source>
        <strain evidence="4">F156N33</strain>
    </source>
</reference>
<dbReference type="GO" id="GO:0004864">
    <property type="term" value="F:protein phosphatase inhibitor activity"/>
    <property type="evidence" value="ECO:0007669"/>
    <property type="project" value="TreeGrafter"/>
</dbReference>
<dbReference type="Pfam" id="PF04667">
    <property type="entry name" value="Endosulfine"/>
    <property type="match status" value="1"/>
</dbReference>
<evidence type="ECO:0000256" key="3">
    <source>
        <dbReference type="SAM" id="MobiDB-lite"/>
    </source>
</evidence>
<protein>
    <recommendedName>
        <fullName evidence="2">mRNA stability protein</fullName>
    </recommendedName>
</protein>
<evidence type="ECO:0000256" key="1">
    <source>
        <dbReference type="ARBA" id="ARBA00010520"/>
    </source>
</evidence>
<feature type="region of interest" description="Disordered" evidence="3">
    <location>
        <begin position="166"/>
        <end position="256"/>
    </location>
</feature>
<accession>A0A9P7GXY2</accession>
<feature type="compositionally biased region" description="Polar residues" evidence="3">
    <location>
        <begin position="53"/>
        <end position="82"/>
    </location>
</feature>
<sequence>MGSATAHQAGIHVTRPHYNLSGSQLHHTQLLLQSPNQARSPTDDLRPCGSSKFPRQSRNLIPSKRQSVPVHQNTKGAKEQSSALHPLPLDLRTHPLGRISTTTFAMNPHQKNKVDVKSLTPEEQRLFRLYGKLPSRSDHFAKHLKDRKYFDSGDYAMSKAGKGDGVDAGAVGSQHPVPENIPHLSSPVNGSGASVPKHHGSVPGIQAGSPIKESSFLKSETSVDETQTDDADKPQDAVTAAPESDAGGGEGIPIRR</sequence>
<dbReference type="PANTHER" id="PTHR10358:SF6">
    <property type="entry name" value="ENDOSULFINE, ISOFORM A"/>
    <property type="match status" value="1"/>
</dbReference>
<name>A0A9P7GXY2_9HYPO</name>
<dbReference type="EMBL" id="JAGPUO010000015">
    <property type="protein sequence ID" value="KAG5658283.1"/>
    <property type="molecule type" value="Genomic_DNA"/>
</dbReference>
<dbReference type="AlphaFoldDB" id="A0A9P7GXY2"/>
<evidence type="ECO:0000313" key="4">
    <source>
        <dbReference type="EMBL" id="KAG5658283.1"/>
    </source>
</evidence>